<evidence type="ECO:0000313" key="8">
    <source>
        <dbReference type="Proteomes" id="UP001432027"/>
    </source>
</evidence>
<keyword evidence="3 6" id="KW-0812">Transmembrane</keyword>
<organism evidence="7 8">
    <name type="scientific">Pristionchus entomophagus</name>
    <dbReference type="NCBI Taxonomy" id="358040"/>
    <lineage>
        <taxon>Eukaryota</taxon>
        <taxon>Metazoa</taxon>
        <taxon>Ecdysozoa</taxon>
        <taxon>Nematoda</taxon>
        <taxon>Chromadorea</taxon>
        <taxon>Rhabditida</taxon>
        <taxon>Rhabditina</taxon>
        <taxon>Diplogasteromorpha</taxon>
        <taxon>Diplogasteroidea</taxon>
        <taxon>Neodiplogasteridae</taxon>
        <taxon>Pristionchus</taxon>
    </lineage>
</organism>
<feature type="transmembrane region" description="Helical" evidence="6">
    <location>
        <begin position="92"/>
        <end position="115"/>
    </location>
</feature>
<feature type="non-terminal residue" evidence="7">
    <location>
        <position position="323"/>
    </location>
</feature>
<evidence type="ECO:0000313" key="7">
    <source>
        <dbReference type="EMBL" id="GMS87455.1"/>
    </source>
</evidence>
<dbReference type="Pfam" id="PF10317">
    <property type="entry name" value="7TM_GPCR_Srd"/>
    <property type="match status" value="1"/>
</dbReference>
<gene>
    <name evidence="7" type="ORF">PENTCL1PPCAC_9630</name>
</gene>
<evidence type="ECO:0008006" key="9">
    <source>
        <dbReference type="Google" id="ProtNLM"/>
    </source>
</evidence>
<evidence type="ECO:0000256" key="2">
    <source>
        <dbReference type="ARBA" id="ARBA00009166"/>
    </source>
</evidence>
<dbReference type="InterPro" id="IPR019421">
    <property type="entry name" value="7TM_GPCR_serpentine_rcpt_Srd"/>
</dbReference>
<comment type="similarity">
    <text evidence="2">Belongs to the nematode receptor-like protein srd family.</text>
</comment>
<dbReference type="InterPro" id="IPR050920">
    <property type="entry name" value="Nematode_rcpt-like_delta"/>
</dbReference>
<keyword evidence="4 6" id="KW-1133">Transmembrane helix</keyword>
<feature type="transmembrane region" description="Helical" evidence="6">
    <location>
        <begin position="191"/>
        <end position="213"/>
    </location>
</feature>
<dbReference type="PANTHER" id="PTHR22945:SF40">
    <property type="entry name" value="SERPENTINE RECEPTOR, CLASS D (DELTA)-RELATED"/>
    <property type="match status" value="1"/>
</dbReference>
<comment type="subcellular location">
    <subcellularLocation>
        <location evidence="1">Membrane</location>
        <topology evidence="1">Multi-pass membrane protein</topology>
    </subcellularLocation>
</comment>
<feature type="transmembrane region" description="Helical" evidence="6">
    <location>
        <begin position="234"/>
        <end position="258"/>
    </location>
</feature>
<keyword evidence="5 6" id="KW-0472">Membrane</keyword>
<protein>
    <recommendedName>
        <fullName evidence="9">G protein-coupled receptor</fullName>
    </recommendedName>
</protein>
<dbReference type="SUPFAM" id="SSF81321">
    <property type="entry name" value="Family A G protein-coupled receptor-like"/>
    <property type="match status" value="1"/>
</dbReference>
<dbReference type="EMBL" id="BTSX01000003">
    <property type="protein sequence ID" value="GMS87455.1"/>
    <property type="molecule type" value="Genomic_DNA"/>
</dbReference>
<evidence type="ECO:0000256" key="1">
    <source>
        <dbReference type="ARBA" id="ARBA00004141"/>
    </source>
</evidence>
<feature type="transmembrane region" description="Helical" evidence="6">
    <location>
        <begin position="127"/>
        <end position="151"/>
    </location>
</feature>
<feature type="transmembrane region" description="Helical" evidence="6">
    <location>
        <begin position="44"/>
        <end position="63"/>
    </location>
</feature>
<keyword evidence="8" id="KW-1185">Reference proteome</keyword>
<proteinExistence type="inferred from homology"/>
<dbReference type="Proteomes" id="UP001432027">
    <property type="component" value="Unassembled WGS sequence"/>
</dbReference>
<comment type="caution">
    <text evidence="7">The sequence shown here is derived from an EMBL/GenBank/DDBJ whole genome shotgun (WGS) entry which is preliminary data.</text>
</comment>
<dbReference type="Gene3D" id="1.20.1070.10">
    <property type="entry name" value="Rhodopsin 7-helix transmembrane proteins"/>
    <property type="match status" value="1"/>
</dbReference>
<feature type="transmembrane region" description="Helical" evidence="6">
    <location>
        <begin position="6"/>
        <end position="32"/>
    </location>
</feature>
<accession>A0AAV5SWE2</accession>
<evidence type="ECO:0000256" key="5">
    <source>
        <dbReference type="ARBA" id="ARBA00023136"/>
    </source>
</evidence>
<dbReference type="PANTHER" id="PTHR22945">
    <property type="entry name" value="SERPENTINE RECEPTOR, CLASS D DELTA"/>
    <property type="match status" value="1"/>
</dbReference>
<sequence length="323" mass="36621">MMDLNTWFVIIVVSFCACGLVANFILIGLILTRTPKMIEKYSKLVLCNSAGDFVGLVCMIFVVPSEVCFDKGDTTIVHFFGACTLIGEESCWINFGILECMYTVTSCFLCFSYIFRLLVIKSRSPSYTVLIVVSCLIVIPHMFLAAGYYFMFEKGRYFVQNGLGRHIDTFRNDVIGENCYADYRDWLPFSVVHYTLISASLPFLSSIPLRSMVINHLNDAQFNMSEASKNMHRMLIRALNIQLVVSSCFFLAAIIFVINNYSGLNMHWPDYTSVPMATLQNVLGPIANIYVIMPYRRSFVSLLRCSTKIEAKVLSSFHSSEMD</sequence>
<feature type="transmembrane region" description="Helical" evidence="6">
    <location>
        <begin position="278"/>
        <end position="295"/>
    </location>
</feature>
<evidence type="ECO:0000256" key="6">
    <source>
        <dbReference type="SAM" id="Phobius"/>
    </source>
</evidence>
<evidence type="ECO:0000256" key="4">
    <source>
        <dbReference type="ARBA" id="ARBA00022989"/>
    </source>
</evidence>
<dbReference type="GO" id="GO:0016020">
    <property type="term" value="C:membrane"/>
    <property type="evidence" value="ECO:0007669"/>
    <property type="project" value="UniProtKB-SubCell"/>
</dbReference>
<name>A0AAV5SWE2_9BILA</name>
<evidence type="ECO:0000256" key="3">
    <source>
        <dbReference type="ARBA" id="ARBA00022692"/>
    </source>
</evidence>
<dbReference type="AlphaFoldDB" id="A0AAV5SWE2"/>
<reference evidence="7" key="1">
    <citation type="submission" date="2023-10" db="EMBL/GenBank/DDBJ databases">
        <title>Genome assembly of Pristionchus species.</title>
        <authorList>
            <person name="Yoshida K."/>
            <person name="Sommer R.J."/>
        </authorList>
    </citation>
    <scope>NUCLEOTIDE SEQUENCE</scope>
    <source>
        <strain evidence="7">RS0144</strain>
    </source>
</reference>